<comment type="caution">
    <text evidence="1">The sequence shown here is derived from an EMBL/GenBank/DDBJ whole genome shotgun (WGS) entry which is preliminary data.</text>
</comment>
<evidence type="ECO:0000313" key="2">
    <source>
        <dbReference type="Proteomes" id="UP000740883"/>
    </source>
</evidence>
<protein>
    <submittedName>
        <fullName evidence="1">Retrovirus-related Pol polyprotein from transposon 17.6</fullName>
    </submittedName>
</protein>
<dbReference type="InterPro" id="IPR043502">
    <property type="entry name" value="DNA/RNA_pol_sf"/>
</dbReference>
<dbReference type="InterPro" id="IPR043128">
    <property type="entry name" value="Rev_trsase/Diguanyl_cyclase"/>
</dbReference>
<accession>A0A9P6H2G8</accession>
<dbReference type="FunFam" id="3.30.70.270:FF:000020">
    <property type="entry name" value="Transposon Tf2-6 polyprotein-like Protein"/>
    <property type="match status" value="1"/>
</dbReference>
<proteinExistence type="predicted"/>
<sequence>MLFRKDIYIKPDPAKIESIQKYPFPTNIKGLRSFLGLVNYSREYVRDYASLTSPLFNELKGETKSSSRRLICNEEINESFIKIKKSLSEGIKRKQPDFTKDFILTTDASNL</sequence>
<keyword evidence="2" id="KW-1185">Reference proteome</keyword>
<name>A0A9P6H2G8_9MICR</name>
<reference evidence="1 2" key="1">
    <citation type="journal article" date="2020" name="Genome Biol. Evol.">
        <title>Comparative genomics of strictly vertically transmitted, feminizing microsporidia endosymbionts of amphipod crustaceans.</title>
        <authorList>
            <person name="Cormier A."/>
            <person name="Chebbi M.A."/>
            <person name="Giraud I."/>
            <person name="Wattier R."/>
            <person name="Teixeira M."/>
            <person name="Gilbert C."/>
            <person name="Rigaud T."/>
            <person name="Cordaux R."/>
        </authorList>
    </citation>
    <scope>NUCLEOTIDE SEQUENCE [LARGE SCALE GENOMIC DNA]</scope>
    <source>
        <strain evidence="1 2">Ou3-Ou53</strain>
    </source>
</reference>
<dbReference type="PANTHER" id="PTHR33064:SF37">
    <property type="entry name" value="RIBONUCLEASE H"/>
    <property type="match status" value="1"/>
</dbReference>
<dbReference type="PANTHER" id="PTHR33064">
    <property type="entry name" value="POL PROTEIN"/>
    <property type="match status" value="1"/>
</dbReference>
<dbReference type="Proteomes" id="UP000740883">
    <property type="component" value="Unassembled WGS sequence"/>
</dbReference>
<dbReference type="Gene3D" id="3.30.70.270">
    <property type="match status" value="1"/>
</dbReference>
<dbReference type="InterPro" id="IPR051320">
    <property type="entry name" value="Viral_Replic_Matur_Polypro"/>
</dbReference>
<gene>
    <name evidence="1" type="primary">pol_6</name>
    <name evidence="1" type="ORF">NGRA_1023</name>
</gene>
<dbReference type="EMBL" id="SBJO01000052">
    <property type="protein sequence ID" value="KAF9763832.1"/>
    <property type="molecule type" value="Genomic_DNA"/>
</dbReference>
<dbReference type="AlphaFoldDB" id="A0A9P6H2G8"/>
<dbReference type="OrthoDB" id="2192938at2759"/>
<dbReference type="SUPFAM" id="SSF56672">
    <property type="entry name" value="DNA/RNA polymerases"/>
    <property type="match status" value="1"/>
</dbReference>
<evidence type="ECO:0000313" key="1">
    <source>
        <dbReference type="EMBL" id="KAF9763832.1"/>
    </source>
</evidence>
<organism evidence="1 2">
    <name type="scientific">Nosema granulosis</name>
    <dbReference type="NCBI Taxonomy" id="83296"/>
    <lineage>
        <taxon>Eukaryota</taxon>
        <taxon>Fungi</taxon>
        <taxon>Fungi incertae sedis</taxon>
        <taxon>Microsporidia</taxon>
        <taxon>Nosematidae</taxon>
        <taxon>Nosema</taxon>
    </lineage>
</organism>